<dbReference type="RefSeq" id="WP_138950976.1">
    <property type="nucleotide sequence ID" value="NZ_CP040749.1"/>
</dbReference>
<gene>
    <name evidence="2" type="ORF">FF125_17440</name>
</gene>
<keyword evidence="1" id="KW-0472">Membrane</keyword>
<evidence type="ECO:0000256" key="1">
    <source>
        <dbReference type="SAM" id="Phobius"/>
    </source>
</evidence>
<keyword evidence="1" id="KW-0812">Transmembrane</keyword>
<accession>A0A5B7TZN2</accession>
<feature type="transmembrane region" description="Helical" evidence="1">
    <location>
        <begin position="290"/>
        <end position="307"/>
    </location>
</feature>
<keyword evidence="1" id="KW-1133">Transmembrane helix</keyword>
<organism evidence="2 3">
    <name type="scientific">Aureibaculum algae</name>
    <dbReference type="NCBI Taxonomy" id="2584122"/>
    <lineage>
        <taxon>Bacteria</taxon>
        <taxon>Pseudomonadati</taxon>
        <taxon>Bacteroidota</taxon>
        <taxon>Flavobacteriia</taxon>
        <taxon>Flavobacteriales</taxon>
        <taxon>Flavobacteriaceae</taxon>
        <taxon>Aureibaculum</taxon>
    </lineage>
</organism>
<dbReference type="KEGG" id="fbe:FF125_17440"/>
<name>A0A5B7TZN2_9FLAO</name>
<dbReference type="Proteomes" id="UP000306229">
    <property type="component" value="Chromosome"/>
</dbReference>
<evidence type="ECO:0000313" key="3">
    <source>
        <dbReference type="Proteomes" id="UP000306229"/>
    </source>
</evidence>
<protein>
    <submittedName>
        <fullName evidence="2">Uncharacterized protein</fullName>
    </submittedName>
</protein>
<reference evidence="2 3" key="1">
    <citation type="submission" date="2019-05" db="EMBL/GenBank/DDBJ databases">
        <title>Algicella ahnfeltiae gen. nov., sp. nov., a novel marine bacterium of the family Flavobacteriaceae isolated from a red alga.</title>
        <authorList>
            <person name="Nedashkovskaya O.I."/>
            <person name="Kukhlevskiy A.D."/>
            <person name="Kim S.-G."/>
            <person name="Zhukova N.V."/>
            <person name="Mikhailov V.V."/>
        </authorList>
    </citation>
    <scope>NUCLEOTIDE SEQUENCE [LARGE SCALE GENOMIC DNA]</scope>
    <source>
        <strain evidence="2 3">10Alg115</strain>
    </source>
</reference>
<feature type="transmembrane region" description="Helical" evidence="1">
    <location>
        <begin position="267"/>
        <end position="284"/>
    </location>
</feature>
<dbReference type="OrthoDB" id="366465at2"/>
<sequence>MIKSTIKIHDKFSVVIDVTYNTIFKRKESVYTTITYLFFPDSLNINNKTYPSTKFYNDVRLFTKYDSPKYTLSQINRGKNSLLKRLETNTNVFINDSSEKKRSLYEDQVKMFASIFTSLISERVDAFFKSKSLNVRKVESFLNMIPKMLSKYRKIVESVSNSSLIMNNKKFVLYADEHMSNVVELQLMRLYNYLKRHELNNQLNTIIKIIDYEQKYKRDKGYDSPKSKSISSEELLYKRNQLKKYIDSVVFLNQDVRKDGVVFEQTLLAMAAGLAMIFSTGVAFYFQKYYGNFTLPFFIALIISYMLKDRIKSFISMQFMSKSSTFFYDFRINITNSLGRRIGFFKESFGFVPFKKLESVIKKYRFKDRTINTRALNEQIIQYKKKIILNSKRFSVDLPDENILGLIDITRFNFHRFIQYMDDPEKDYILVKKGELYTKIADKVYPINIIQKYFTEKGAEYRRYRIIMSRNGIKRIEKVRLNDVNYKN</sequence>
<dbReference type="AlphaFoldDB" id="A0A5B7TZN2"/>
<keyword evidence="3" id="KW-1185">Reference proteome</keyword>
<dbReference type="EMBL" id="CP040749">
    <property type="protein sequence ID" value="QCX40142.1"/>
    <property type="molecule type" value="Genomic_DNA"/>
</dbReference>
<evidence type="ECO:0000313" key="2">
    <source>
        <dbReference type="EMBL" id="QCX40142.1"/>
    </source>
</evidence>
<proteinExistence type="predicted"/>